<dbReference type="EMBL" id="NVOR01000064">
    <property type="protein sequence ID" value="PED81499.1"/>
    <property type="molecule type" value="Genomic_DNA"/>
</dbReference>
<reference evidence="1 2" key="1">
    <citation type="submission" date="2017-09" db="EMBL/GenBank/DDBJ databases">
        <title>Large-scale bioinformatics analysis of Bacillus genomes uncovers conserved roles of natural products in bacterial physiology.</title>
        <authorList>
            <consortium name="Agbiome Team Llc"/>
            <person name="Bleich R.M."/>
            <person name="Grubbs K.J."/>
            <person name="Santa Maria K.C."/>
            <person name="Allen S.E."/>
            <person name="Farag S."/>
            <person name="Shank E.A."/>
            <person name="Bowers A."/>
        </authorList>
    </citation>
    <scope>NUCLEOTIDE SEQUENCE [LARGE SCALE GENOMIC DNA]</scope>
    <source>
        <strain evidence="1 2">AFS092012</strain>
    </source>
</reference>
<evidence type="ECO:0008006" key="3">
    <source>
        <dbReference type="Google" id="ProtNLM"/>
    </source>
</evidence>
<dbReference type="RefSeq" id="WP_097898514.1">
    <property type="nucleotide sequence ID" value="NZ_NVOR01000064.1"/>
</dbReference>
<sequence length="331" mass="39435">MHHTSHTWQQVSFFFSSHNVQRYLAHCYEKLPIKNAEKKSFENCYPFIYYLEHGKSYYELCKTAPFSIRPMLLFYGMCQLFKACLLTIDPNYPESTTVLAHGVTTRKRKKQGYQFLEDEIKVQKNGLFPHIAERMFHMKHLEGEKFNMLEQMEKIPELQTLFQYSRKGQMLYKVNILNTHDISFPSSILDRLHMTKERFSRYIETTCKHLSIQHTIHETNESDLLFSAPVRTWNPLYSTPLAYDYYTGSYYWPITNDSRNSKPFLPEPLIHYLLLYNLSMISRYETDWWYDLLGSYASEDYPFIYQFLGITAEKIPYYVSLFLLGQCPPIS</sequence>
<name>A0AA91VAU8_9BACI</name>
<gene>
    <name evidence="1" type="ORF">CON65_16950</name>
</gene>
<protein>
    <recommendedName>
        <fullName evidence="3">YaaC</fullName>
    </recommendedName>
</protein>
<dbReference type="Proteomes" id="UP000221020">
    <property type="component" value="Unassembled WGS sequence"/>
</dbReference>
<dbReference type="Pfam" id="PF14175">
    <property type="entry name" value="YaaC"/>
    <property type="match status" value="1"/>
</dbReference>
<dbReference type="AlphaFoldDB" id="A0AA91VAU8"/>
<comment type="caution">
    <text evidence="1">The sequence shown here is derived from an EMBL/GenBank/DDBJ whole genome shotgun (WGS) entry which is preliminary data.</text>
</comment>
<organism evidence="1 2">
    <name type="scientific">Bacillus pseudomycoides</name>
    <dbReference type="NCBI Taxonomy" id="64104"/>
    <lineage>
        <taxon>Bacteria</taxon>
        <taxon>Bacillati</taxon>
        <taxon>Bacillota</taxon>
        <taxon>Bacilli</taxon>
        <taxon>Bacillales</taxon>
        <taxon>Bacillaceae</taxon>
        <taxon>Bacillus</taxon>
        <taxon>Bacillus cereus group</taxon>
    </lineage>
</organism>
<proteinExistence type="predicted"/>
<dbReference type="InterPro" id="IPR026988">
    <property type="entry name" value="YaaC-like"/>
</dbReference>
<accession>A0AA91VAU8</accession>
<evidence type="ECO:0000313" key="2">
    <source>
        <dbReference type="Proteomes" id="UP000221020"/>
    </source>
</evidence>
<evidence type="ECO:0000313" key="1">
    <source>
        <dbReference type="EMBL" id="PED81499.1"/>
    </source>
</evidence>